<dbReference type="SUPFAM" id="SSF57716">
    <property type="entry name" value="Glucocorticoid receptor-like (DNA-binding domain)"/>
    <property type="match status" value="1"/>
</dbReference>
<dbReference type="PANTHER" id="PTHR47172:SF24">
    <property type="entry name" value="GATA ZINC FINGER DOMAIN-CONTAINING PROTEIN 14-RELATED"/>
    <property type="match status" value="1"/>
</dbReference>
<evidence type="ECO:0000256" key="2">
    <source>
        <dbReference type="ARBA" id="ARBA00022771"/>
    </source>
</evidence>
<accession>C1N3U3</accession>
<dbReference type="EMBL" id="GG663746">
    <property type="protein sequence ID" value="EEH53495.1"/>
    <property type="molecule type" value="Genomic_DNA"/>
</dbReference>
<protein>
    <submittedName>
        <fullName evidence="11">Predicted protein</fullName>
    </submittedName>
</protein>
<dbReference type="SMART" id="SM00401">
    <property type="entry name" value="ZnF_GATA"/>
    <property type="match status" value="1"/>
</dbReference>
<dbReference type="GO" id="GO:0006355">
    <property type="term" value="P:regulation of DNA-templated transcription"/>
    <property type="evidence" value="ECO:0007669"/>
    <property type="project" value="InterPro"/>
</dbReference>
<evidence type="ECO:0000256" key="6">
    <source>
        <dbReference type="ARBA" id="ARBA00024019"/>
    </source>
</evidence>
<evidence type="ECO:0000256" key="1">
    <source>
        <dbReference type="ARBA" id="ARBA00022723"/>
    </source>
</evidence>
<dbReference type="InterPro" id="IPR013088">
    <property type="entry name" value="Znf_NHR/GATA"/>
</dbReference>
<dbReference type="Gene3D" id="3.30.50.10">
    <property type="entry name" value="Erythroid Transcription Factor GATA-1, subunit A"/>
    <property type="match status" value="1"/>
</dbReference>
<reference evidence="11 12" key="1">
    <citation type="journal article" date="2009" name="Science">
        <title>Green evolution and dynamic adaptations revealed by genomes of the marine picoeukaryotes Micromonas.</title>
        <authorList>
            <person name="Worden A.Z."/>
            <person name="Lee J.H."/>
            <person name="Mock T."/>
            <person name="Rouze P."/>
            <person name="Simmons M.P."/>
            <person name="Aerts A.L."/>
            <person name="Allen A.E."/>
            <person name="Cuvelier M.L."/>
            <person name="Derelle E."/>
            <person name="Everett M.V."/>
            <person name="Foulon E."/>
            <person name="Grimwood J."/>
            <person name="Gundlach H."/>
            <person name="Henrissat B."/>
            <person name="Napoli C."/>
            <person name="McDonald S.M."/>
            <person name="Parker M.S."/>
            <person name="Rombauts S."/>
            <person name="Salamov A."/>
            <person name="Von Dassow P."/>
            <person name="Badger J.H."/>
            <person name="Coutinho P.M."/>
            <person name="Demir E."/>
            <person name="Dubchak I."/>
            <person name="Gentemann C."/>
            <person name="Eikrem W."/>
            <person name="Gready J.E."/>
            <person name="John U."/>
            <person name="Lanier W."/>
            <person name="Lindquist E.A."/>
            <person name="Lucas S."/>
            <person name="Mayer K.F."/>
            <person name="Moreau H."/>
            <person name="Not F."/>
            <person name="Otillar R."/>
            <person name="Panaud O."/>
            <person name="Pangilinan J."/>
            <person name="Paulsen I."/>
            <person name="Piegu B."/>
            <person name="Poliakov A."/>
            <person name="Robbens S."/>
            <person name="Schmutz J."/>
            <person name="Toulza E."/>
            <person name="Wyss T."/>
            <person name="Zelensky A."/>
            <person name="Zhou K."/>
            <person name="Armbrust E.V."/>
            <person name="Bhattacharya D."/>
            <person name="Goodenough U.W."/>
            <person name="Van de Peer Y."/>
            <person name="Grigoriev I.V."/>
        </authorList>
    </citation>
    <scope>NUCLEOTIDE SEQUENCE [LARGE SCALE GENOMIC DNA]</scope>
    <source>
        <strain evidence="11 12">CCMP1545</strain>
    </source>
</reference>
<proteinExistence type="inferred from homology"/>
<keyword evidence="3" id="KW-0862">Zinc</keyword>
<dbReference type="KEGG" id="mpp:MICPUCDRAFT_48598"/>
<evidence type="ECO:0000256" key="9">
    <source>
        <dbReference type="SAM" id="MobiDB-lite"/>
    </source>
</evidence>
<dbReference type="GeneID" id="9688116"/>
<comment type="function">
    <text evidence="7">Transcriptional regulator that specifically binds 5'-GATA-3' or 5'-GAT-3' motifs within gene promoters.</text>
</comment>
<dbReference type="OrthoDB" id="515401at2759"/>
<feature type="region of interest" description="Disordered" evidence="9">
    <location>
        <begin position="1"/>
        <end position="22"/>
    </location>
</feature>
<dbReference type="AlphaFoldDB" id="C1N3U3"/>
<dbReference type="GO" id="GO:0043565">
    <property type="term" value="F:sequence-specific DNA binding"/>
    <property type="evidence" value="ECO:0007669"/>
    <property type="project" value="InterPro"/>
</dbReference>
<dbReference type="PROSITE" id="PS50114">
    <property type="entry name" value="GATA_ZN_FINGER_2"/>
    <property type="match status" value="1"/>
</dbReference>
<sequence length="208" mass="22197">MAGFARATGMRSGRPLANDAHDKQWYTLVKLDEYGGVGHVVSDRELQELEDLILSGEDPSDDSSFNDGQTLSGDESREDDSVDGEEPYSEDTGPLRLPVQVAAHQKPGGPCDHCGAQDSPQWRRGPASKPMLCNACGTRYRRTNNLGPSTPLGRVAAPPHGASHQAANIAKKRSPPVSPSSTLNPGNKKGRCGTGMNVYERYGAGVRA</sequence>
<keyword evidence="5" id="KW-0804">Transcription</keyword>
<comment type="similarity">
    <text evidence="6">Belongs to the type IV zinc-finger family. Class B subfamily.</text>
</comment>
<keyword evidence="12" id="KW-1185">Reference proteome</keyword>
<evidence type="ECO:0000313" key="12">
    <source>
        <dbReference type="Proteomes" id="UP000001876"/>
    </source>
</evidence>
<dbReference type="PANTHER" id="PTHR47172">
    <property type="entry name" value="OS01G0976800 PROTEIN"/>
    <property type="match status" value="1"/>
</dbReference>
<feature type="region of interest" description="Disordered" evidence="9">
    <location>
        <begin position="144"/>
        <end position="196"/>
    </location>
</feature>
<dbReference type="eggNOG" id="KOG1601">
    <property type="taxonomic scope" value="Eukaryota"/>
</dbReference>
<dbReference type="CDD" id="cd00202">
    <property type="entry name" value="ZnF_GATA"/>
    <property type="match status" value="1"/>
</dbReference>
<keyword evidence="2 8" id="KW-0863">Zinc-finger</keyword>
<dbReference type="Pfam" id="PF00320">
    <property type="entry name" value="GATA"/>
    <property type="match status" value="1"/>
</dbReference>
<feature type="region of interest" description="Disordered" evidence="9">
    <location>
        <begin position="50"/>
        <end position="128"/>
    </location>
</feature>
<evidence type="ECO:0000256" key="4">
    <source>
        <dbReference type="ARBA" id="ARBA00023015"/>
    </source>
</evidence>
<dbReference type="GO" id="GO:0008270">
    <property type="term" value="F:zinc ion binding"/>
    <property type="evidence" value="ECO:0007669"/>
    <property type="project" value="UniProtKB-KW"/>
</dbReference>
<evidence type="ECO:0000256" key="7">
    <source>
        <dbReference type="ARBA" id="ARBA00037539"/>
    </source>
</evidence>
<dbReference type="OMA" id="NRCAPTE"/>
<keyword evidence="1" id="KW-0479">Metal-binding</keyword>
<dbReference type="InterPro" id="IPR000679">
    <property type="entry name" value="Znf_GATA"/>
</dbReference>
<dbReference type="Proteomes" id="UP000001876">
    <property type="component" value="Unassembled WGS sequence"/>
</dbReference>
<feature type="compositionally biased region" description="Polar residues" evidence="9">
    <location>
        <begin position="62"/>
        <end position="73"/>
    </location>
</feature>
<evidence type="ECO:0000313" key="11">
    <source>
        <dbReference type="EMBL" id="EEH53495.1"/>
    </source>
</evidence>
<name>C1N3U3_MICPC</name>
<dbReference type="RefSeq" id="XP_003062676.1">
    <property type="nucleotide sequence ID" value="XM_003062630.1"/>
</dbReference>
<keyword evidence="4" id="KW-0805">Transcription regulation</keyword>
<organism evidence="12">
    <name type="scientific">Micromonas pusilla (strain CCMP1545)</name>
    <name type="common">Picoplanktonic green alga</name>
    <dbReference type="NCBI Taxonomy" id="564608"/>
    <lineage>
        <taxon>Eukaryota</taxon>
        <taxon>Viridiplantae</taxon>
        <taxon>Chlorophyta</taxon>
        <taxon>Mamiellophyceae</taxon>
        <taxon>Mamiellales</taxon>
        <taxon>Mamiellaceae</taxon>
        <taxon>Micromonas</taxon>
    </lineage>
</organism>
<dbReference type="STRING" id="564608.C1N3U3"/>
<feature type="domain" description="GATA-type" evidence="10">
    <location>
        <begin position="105"/>
        <end position="148"/>
    </location>
</feature>
<gene>
    <name evidence="11" type="ORF">MICPUCDRAFT_48598</name>
</gene>
<evidence type="ECO:0000256" key="8">
    <source>
        <dbReference type="PROSITE-ProRule" id="PRU00094"/>
    </source>
</evidence>
<evidence type="ECO:0000256" key="5">
    <source>
        <dbReference type="ARBA" id="ARBA00023163"/>
    </source>
</evidence>
<evidence type="ECO:0000256" key="3">
    <source>
        <dbReference type="ARBA" id="ARBA00022833"/>
    </source>
</evidence>
<feature type="compositionally biased region" description="Acidic residues" evidence="9">
    <location>
        <begin position="76"/>
        <end position="89"/>
    </location>
</feature>
<evidence type="ECO:0000259" key="10">
    <source>
        <dbReference type="PROSITE" id="PS50114"/>
    </source>
</evidence>